<reference evidence="2" key="2">
    <citation type="submission" date="2015-06" db="UniProtKB">
        <authorList>
            <consortium name="EnsemblPlants"/>
        </authorList>
    </citation>
    <scope>IDENTIFICATION</scope>
</reference>
<protein>
    <submittedName>
        <fullName evidence="2">Uncharacterized protein</fullName>
    </submittedName>
</protein>
<reference evidence="3" key="1">
    <citation type="submission" date="2013-06" db="EMBL/GenBank/DDBJ databases">
        <authorList>
            <person name="Zhao Q."/>
        </authorList>
    </citation>
    <scope>NUCLEOTIDE SEQUENCE</scope>
    <source>
        <strain evidence="3">cv. W1943</strain>
    </source>
</reference>
<feature type="region of interest" description="Disordered" evidence="1">
    <location>
        <begin position="54"/>
        <end position="84"/>
    </location>
</feature>
<accession>A0A0E0QG00</accession>
<dbReference type="Proteomes" id="UP000008022">
    <property type="component" value="Unassembled WGS sequence"/>
</dbReference>
<dbReference type="EnsemblPlants" id="ORUFI08G07930.1">
    <property type="protein sequence ID" value="ORUFI08G07930.1"/>
    <property type="gene ID" value="ORUFI08G07930"/>
</dbReference>
<feature type="compositionally biased region" description="Low complexity" evidence="1">
    <location>
        <begin position="54"/>
        <end position="75"/>
    </location>
</feature>
<dbReference type="AlphaFoldDB" id="A0A0E0QG00"/>
<organism evidence="2 3">
    <name type="scientific">Oryza rufipogon</name>
    <name type="common">Brownbeard rice</name>
    <name type="synonym">Asian wild rice</name>
    <dbReference type="NCBI Taxonomy" id="4529"/>
    <lineage>
        <taxon>Eukaryota</taxon>
        <taxon>Viridiplantae</taxon>
        <taxon>Streptophyta</taxon>
        <taxon>Embryophyta</taxon>
        <taxon>Tracheophyta</taxon>
        <taxon>Spermatophyta</taxon>
        <taxon>Magnoliopsida</taxon>
        <taxon>Liliopsida</taxon>
        <taxon>Poales</taxon>
        <taxon>Poaceae</taxon>
        <taxon>BOP clade</taxon>
        <taxon>Oryzoideae</taxon>
        <taxon>Oryzeae</taxon>
        <taxon>Oryzinae</taxon>
        <taxon>Oryza</taxon>
    </lineage>
</organism>
<dbReference type="HOGENOM" id="CLU_2531454_0_0_1"/>
<name>A0A0E0QG00_ORYRU</name>
<keyword evidence="3" id="KW-1185">Reference proteome</keyword>
<sequence>MAPLPLPFSLALLRRRRFPTSSGEQPAADAPALLQEDLDPAGVVSVASAAAAGRWEASAPARSTARSPPASAKTTRYAPPLLPR</sequence>
<evidence type="ECO:0000313" key="2">
    <source>
        <dbReference type="EnsemblPlants" id="ORUFI08G07930.1"/>
    </source>
</evidence>
<proteinExistence type="predicted"/>
<dbReference type="Gramene" id="ORUFI08G07930.1">
    <property type="protein sequence ID" value="ORUFI08G07930.1"/>
    <property type="gene ID" value="ORUFI08G07930"/>
</dbReference>
<evidence type="ECO:0000256" key="1">
    <source>
        <dbReference type="SAM" id="MobiDB-lite"/>
    </source>
</evidence>
<evidence type="ECO:0000313" key="3">
    <source>
        <dbReference type="Proteomes" id="UP000008022"/>
    </source>
</evidence>